<accession>A0A7S4UBG9</accession>
<dbReference type="InterPro" id="IPR029044">
    <property type="entry name" value="Nucleotide-diphossugar_trans"/>
</dbReference>
<reference evidence="1" key="1">
    <citation type="submission" date="2021-01" db="EMBL/GenBank/DDBJ databases">
        <authorList>
            <person name="Corre E."/>
            <person name="Pelletier E."/>
            <person name="Niang G."/>
            <person name="Scheremetjew M."/>
            <person name="Finn R."/>
            <person name="Kale V."/>
            <person name="Holt S."/>
            <person name="Cochrane G."/>
            <person name="Meng A."/>
            <person name="Brown T."/>
            <person name="Cohen L."/>
        </authorList>
    </citation>
    <scope>NUCLEOTIDE SEQUENCE</scope>
    <source>
        <strain evidence="1">CCMP3105</strain>
    </source>
</reference>
<dbReference type="Pfam" id="PF01501">
    <property type="entry name" value="Glyco_transf_8"/>
    <property type="match status" value="1"/>
</dbReference>
<dbReference type="GO" id="GO:0016757">
    <property type="term" value="F:glycosyltransferase activity"/>
    <property type="evidence" value="ECO:0007669"/>
    <property type="project" value="InterPro"/>
</dbReference>
<organism evidence="1">
    <name type="scientific">Alexandrium monilatum</name>
    <dbReference type="NCBI Taxonomy" id="311494"/>
    <lineage>
        <taxon>Eukaryota</taxon>
        <taxon>Sar</taxon>
        <taxon>Alveolata</taxon>
        <taxon>Dinophyceae</taxon>
        <taxon>Gonyaulacales</taxon>
        <taxon>Pyrocystaceae</taxon>
        <taxon>Alexandrium</taxon>
    </lineage>
</organism>
<protein>
    <recommendedName>
        <fullName evidence="2">Hexosyltransferase</fullName>
    </recommendedName>
</protein>
<gene>
    <name evidence="1" type="ORF">AMON00008_LOCUS6721</name>
</gene>
<dbReference type="Gene3D" id="3.90.550.10">
    <property type="entry name" value="Spore Coat Polysaccharide Biosynthesis Protein SpsA, Chain A"/>
    <property type="match status" value="1"/>
</dbReference>
<dbReference type="PANTHER" id="PTHR11183">
    <property type="entry name" value="GLYCOGENIN SUBFAMILY MEMBER"/>
    <property type="match status" value="1"/>
</dbReference>
<evidence type="ECO:0008006" key="2">
    <source>
        <dbReference type="Google" id="ProtNLM"/>
    </source>
</evidence>
<dbReference type="AlphaFoldDB" id="A0A7S4UBG9"/>
<dbReference type="SUPFAM" id="SSF53448">
    <property type="entry name" value="Nucleotide-diphospho-sugar transferases"/>
    <property type="match status" value="1"/>
</dbReference>
<proteinExistence type="predicted"/>
<name>A0A7S4UBG9_9DINO</name>
<dbReference type="InterPro" id="IPR002495">
    <property type="entry name" value="Glyco_trans_8"/>
</dbReference>
<dbReference type="InterPro" id="IPR050587">
    <property type="entry name" value="GNT1/Glycosyltrans_8"/>
</dbReference>
<sequence length="353" mass="38767">MSFWWNNSLPYKLLDAEHLASRPAAASEWYHSAVVRWAVEAVAAAAPAGAAGLAEELRCPRGPLPGIHPASNLRHAEGAAFLTYVSARRLDYLDGAVLLGLSLRKHAPGVRTMALIEELESPPTGYVEGVLRKAGWELLVSVPKMSPPNAPPGSSNDGLHAKALMFNPDVIPFRRFVYLDSDAWVRSPRIMELLDPALVSPERPIMMTEDLNAPGMFSTGVMVAQPDKEFFNKLFPIVMAGHDNDQPAVNEAYRGRIAPLDPAFNVHAGMFERGRLAPEDAIVVHFTGQTPFKPMHADADHLREVRRGRGSDPVYGLRGGGCLFAEYFAWMAGEERLRHVSYELQTTIAEALL</sequence>
<dbReference type="EMBL" id="HBNR01010306">
    <property type="protein sequence ID" value="CAE4567102.1"/>
    <property type="molecule type" value="Transcribed_RNA"/>
</dbReference>
<evidence type="ECO:0000313" key="1">
    <source>
        <dbReference type="EMBL" id="CAE4567102.1"/>
    </source>
</evidence>